<name>A0A0B7B8A1_9EUPU</name>
<evidence type="ECO:0000313" key="1">
    <source>
        <dbReference type="EMBL" id="CEK89248.1"/>
    </source>
</evidence>
<dbReference type="AlphaFoldDB" id="A0A0B7B8A1"/>
<reference evidence="1" key="1">
    <citation type="submission" date="2014-12" db="EMBL/GenBank/DDBJ databases">
        <title>Insight into the proteome of Arion vulgaris.</title>
        <authorList>
            <person name="Aradska J."/>
            <person name="Bulat T."/>
            <person name="Smidak R."/>
            <person name="Sarate P."/>
            <person name="Gangsoo J."/>
            <person name="Sialana F."/>
            <person name="Bilban M."/>
            <person name="Lubec G."/>
        </authorList>
    </citation>
    <scope>NUCLEOTIDE SEQUENCE</scope>
    <source>
        <tissue evidence="1">Skin</tissue>
    </source>
</reference>
<dbReference type="EMBL" id="HACG01042383">
    <property type="protein sequence ID" value="CEK89248.1"/>
    <property type="molecule type" value="Transcribed_RNA"/>
</dbReference>
<sequence length="68" mass="8105">MSFIVEICVVKHKVYRHTVVVEIRIKCKLYIQYDEIKNTAKQIQIQKHVSVRTHHKSPKQGKNNTYLI</sequence>
<protein>
    <submittedName>
        <fullName evidence="1">Uncharacterized protein</fullName>
    </submittedName>
</protein>
<proteinExistence type="predicted"/>
<accession>A0A0B7B8A1</accession>
<gene>
    <name evidence="1" type="primary">ORF169777</name>
</gene>
<organism evidence="1">
    <name type="scientific">Arion vulgaris</name>
    <dbReference type="NCBI Taxonomy" id="1028688"/>
    <lineage>
        <taxon>Eukaryota</taxon>
        <taxon>Metazoa</taxon>
        <taxon>Spiralia</taxon>
        <taxon>Lophotrochozoa</taxon>
        <taxon>Mollusca</taxon>
        <taxon>Gastropoda</taxon>
        <taxon>Heterobranchia</taxon>
        <taxon>Euthyneura</taxon>
        <taxon>Panpulmonata</taxon>
        <taxon>Eupulmonata</taxon>
        <taxon>Stylommatophora</taxon>
        <taxon>Helicina</taxon>
        <taxon>Arionoidea</taxon>
        <taxon>Arionidae</taxon>
        <taxon>Arion</taxon>
    </lineage>
</organism>